<dbReference type="GO" id="GO:0005737">
    <property type="term" value="C:cytoplasm"/>
    <property type="evidence" value="ECO:0007669"/>
    <property type="project" value="TreeGrafter"/>
</dbReference>
<dbReference type="InterPro" id="IPR036188">
    <property type="entry name" value="FAD/NAD-bd_sf"/>
</dbReference>
<proteinExistence type="predicted"/>
<evidence type="ECO:0000256" key="2">
    <source>
        <dbReference type="ARBA" id="ARBA00039785"/>
    </source>
</evidence>
<keyword evidence="6" id="KW-1185">Reference proteome</keyword>
<gene>
    <name evidence="5" type="ORF">TrCOL_g33</name>
</gene>
<dbReference type="PANTHER" id="PTHR13847:SF287">
    <property type="entry name" value="FAD-DEPENDENT OXIDOREDUCTASE DOMAIN-CONTAINING PROTEIN 1"/>
    <property type="match status" value="1"/>
</dbReference>
<feature type="domain" description="FAD dependent oxidoreductase" evidence="4">
    <location>
        <begin position="32"/>
        <end position="434"/>
    </location>
</feature>
<reference evidence="6" key="1">
    <citation type="journal article" date="2023" name="Commun. Biol.">
        <title>Genome analysis of Parmales, the sister group of diatoms, reveals the evolutionary specialization of diatoms from phago-mixotrophs to photoautotrophs.</title>
        <authorList>
            <person name="Ban H."/>
            <person name="Sato S."/>
            <person name="Yoshikawa S."/>
            <person name="Yamada K."/>
            <person name="Nakamura Y."/>
            <person name="Ichinomiya M."/>
            <person name="Sato N."/>
            <person name="Blanc-Mathieu R."/>
            <person name="Endo H."/>
            <person name="Kuwata A."/>
            <person name="Ogata H."/>
        </authorList>
    </citation>
    <scope>NUCLEOTIDE SEQUENCE [LARGE SCALE GENOMIC DNA]</scope>
</reference>
<protein>
    <recommendedName>
        <fullName evidence="2">FAD-dependent oxidoreductase domain-containing protein 1</fullName>
    </recommendedName>
</protein>
<evidence type="ECO:0000256" key="3">
    <source>
        <dbReference type="ARBA" id="ARBA00046185"/>
    </source>
</evidence>
<dbReference type="Gene3D" id="3.50.50.60">
    <property type="entry name" value="FAD/NAD(P)-binding domain"/>
    <property type="match status" value="1"/>
</dbReference>
<comment type="caution">
    <text evidence="5">The sequence shown here is derived from an EMBL/GenBank/DDBJ whole genome shotgun (WGS) entry which is preliminary data.</text>
</comment>
<accession>A0A9W7FYF3</accession>
<sequence>MHTLRPLPSLLSFPSKSPLLRRISSVPSSPHYTICGAGAVGLSLCLSLLTKTSTPPSNITLIDPDLTYARNSACLSAGGVRTAFTVPENVAAGLEGLKYYRDGGWVKDVNEAGERHGMGRGDTDVNGDTLQFQEGGYMFLSSTDEGMDSLKHTSKIRQSLGLPPSTIFSDPSSLSSAYPYLNVSDLKGGAVTEGDGWFDPYSFITSTMKLVKNLGVNVITGQVVQAKLEPEGTLTSVKVDPSEAGKTSFDVKGDYFVNAAGAGGGLLMEAIERCASTSGVTALPSNSVPYPVKARKRSVFHIRSRGFPEVDVERIPLTVNTDGVWFRGVGKVEAGKDVEVICGCTPEVDPDLEYREDLLEPRWGEWEGRIWESLYNRVEAFGNAKVLNSWGGFYEYNTSDQNGIIGFHPKHRNLLILNGFSGHGLQQAPSVGKAGMELLTEGKFKEGSIDWSRFDLERFEEGRLVFEEGIV</sequence>
<evidence type="ECO:0000259" key="4">
    <source>
        <dbReference type="Pfam" id="PF01266"/>
    </source>
</evidence>
<dbReference type="SUPFAM" id="SSF51905">
    <property type="entry name" value="FAD/NAD(P)-binding domain"/>
    <property type="match status" value="1"/>
</dbReference>
<dbReference type="Pfam" id="PF01266">
    <property type="entry name" value="DAO"/>
    <property type="match status" value="1"/>
</dbReference>
<evidence type="ECO:0000313" key="5">
    <source>
        <dbReference type="EMBL" id="GMI23005.1"/>
    </source>
</evidence>
<dbReference type="EMBL" id="BRYA01000558">
    <property type="protein sequence ID" value="GMI23005.1"/>
    <property type="molecule type" value="Genomic_DNA"/>
</dbReference>
<name>A0A9W7FYF3_9STRA</name>
<dbReference type="Gene3D" id="3.30.9.10">
    <property type="entry name" value="D-Amino Acid Oxidase, subunit A, domain 2"/>
    <property type="match status" value="1"/>
</dbReference>
<dbReference type="Proteomes" id="UP001165065">
    <property type="component" value="Unassembled WGS sequence"/>
</dbReference>
<evidence type="ECO:0000256" key="1">
    <source>
        <dbReference type="ARBA" id="ARBA00023002"/>
    </source>
</evidence>
<dbReference type="PANTHER" id="PTHR13847">
    <property type="entry name" value="SARCOSINE DEHYDROGENASE-RELATED"/>
    <property type="match status" value="1"/>
</dbReference>
<dbReference type="AlphaFoldDB" id="A0A9W7FYF3"/>
<evidence type="ECO:0000313" key="6">
    <source>
        <dbReference type="Proteomes" id="UP001165065"/>
    </source>
</evidence>
<organism evidence="5 6">
    <name type="scientific">Triparma columacea</name>
    <dbReference type="NCBI Taxonomy" id="722753"/>
    <lineage>
        <taxon>Eukaryota</taxon>
        <taxon>Sar</taxon>
        <taxon>Stramenopiles</taxon>
        <taxon>Ochrophyta</taxon>
        <taxon>Bolidophyceae</taxon>
        <taxon>Parmales</taxon>
        <taxon>Triparmaceae</taxon>
        <taxon>Triparma</taxon>
    </lineage>
</organism>
<dbReference type="OrthoDB" id="424974at2759"/>
<dbReference type="InterPro" id="IPR006076">
    <property type="entry name" value="FAD-dep_OxRdtase"/>
</dbReference>
<keyword evidence="1" id="KW-0560">Oxidoreductase</keyword>
<dbReference type="GO" id="GO:0016491">
    <property type="term" value="F:oxidoreductase activity"/>
    <property type="evidence" value="ECO:0007669"/>
    <property type="project" value="UniProtKB-KW"/>
</dbReference>
<comment type="function">
    <text evidence="3">Required for the assembly of the mitochondrial membrane respiratory chain NADH dehydrogenase (Complex I). Involved in mid-late stages of complex I assembly.</text>
</comment>